<sequence>MKIYDSVIKGNIVTRDEIIQGGYIAIKDETIAQIGSGDLPEAEKIFDENGSFVLPGGIDSQVHSLSQKGREGFAWSTRSAASGGITTIVDMPYDDGSLICNRERFQAKIEDVHQNARVDVALYATIDPEEGTRRIAELVEAGAAGFKFSTFGTDPKRFPRIPSFLLFECFKEIAKYKLVAGVHNENEEAVNHYLDQVKQSRLTDWSAHALSRPKITETLAMAEIYELAAEAGCRGHVVHCSVGRGYEMCAGYRSRNVDTTIEACIHYLTLNHEEHAPVLKGLCKINPPIRPKAEVEAIWQHLKNGNVTVVSTDHVSWSLDRKSDPDMLKNASGAPGLEAIYPLLLTGCKHHEVPLQIAAAVMAENPAKLFNLYHKKGVLEVGKDADISVFKESPYQYNPRESGNNISEWSPYEGMTLDFKLTKAFLRGKLVCDNGVILAKRGNGRFVKPVAG</sequence>
<evidence type="ECO:0000259" key="1">
    <source>
        <dbReference type="Pfam" id="PF01979"/>
    </source>
</evidence>
<dbReference type="AlphaFoldDB" id="A0A1H0USJ0"/>
<dbReference type="Pfam" id="PF01979">
    <property type="entry name" value="Amidohydro_1"/>
    <property type="match status" value="1"/>
</dbReference>
<dbReference type="InterPro" id="IPR032466">
    <property type="entry name" value="Metal_Hydrolase"/>
</dbReference>
<reference evidence="2 3" key="1">
    <citation type="submission" date="2016-10" db="EMBL/GenBank/DDBJ databases">
        <authorList>
            <person name="de Groot N.N."/>
        </authorList>
    </citation>
    <scope>NUCLEOTIDE SEQUENCE [LARGE SCALE GENOMIC DNA]</scope>
    <source>
        <strain evidence="2 3">DSM 12130</strain>
    </source>
</reference>
<dbReference type="EMBL" id="FNJI01000035">
    <property type="protein sequence ID" value="SDP69081.1"/>
    <property type="molecule type" value="Genomic_DNA"/>
</dbReference>
<organism evidence="2 3">
    <name type="scientific">Desulforhopalus singaporensis</name>
    <dbReference type="NCBI Taxonomy" id="91360"/>
    <lineage>
        <taxon>Bacteria</taxon>
        <taxon>Pseudomonadati</taxon>
        <taxon>Thermodesulfobacteriota</taxon>
        <taxon>Desulfobulbia</taxon>
        <taxon>Desulfobulbales</taxon>
        <taxon>Desulfocapsaceae</taxon>
        <taxon>Desulforhopalus</taxon>
    </lineage>
</organism>
<proteinExistence type="predicted"/>
<dbReference type="STRING" id="91360.SAMN05660330_03706"/>
<dbReference type="GO" id="GO:0004038">
    <property type="term" value="F:allantoinase activity"/>
    <property type="evidence" value="ECO:0007669"/>
    <property type="project" value="TreeGrafter"/>
</dbReference>
<dbReference type="PANTHER" id="PTHR43668:SF2">
    <property type="entry name" value="ALLANTOINASE"/>
    <property type="match status" value="1"/>
</dbReference>
<evidence type="ECO:0000313" key="3">
    <source>
        <dbReference type="Proteomes" id="UP000199073"/>
    </source>
</evidence>
<feature type="domain" description="Amidohydrolase-related" evidence="1">
    <location>
        <begin position="52"/>
        <end position="431"/>
    </location>
</feature>
<evidence type="ECO:0000313" key="2">
    <source>
        <dbReference type="EMBL" id="SDP69081.1"/>
    </source>
</evidence>
<dbReference type="Proteomes" id="UP000199073">
    <property type="component" value="Unassembled WGS sequence"/>
</dbReference>
<dbReference type="Gene3D" id="2.30.40.10">
    <property type="entry name" value="Urease, subunit C, domain 1"/>
    <property type="match status" value="1"/>
</dbReference>
<dbReference type="GO" id="GO:0006145">
    <property type="term" value="P:purine nucleobase catabolic process"/>
    <property type="evidence" value="ECO:0007669"/>
    <property type="project" value="TreeGrafter"/>
</dbReference>
<name>A0A1H0USJ0_9BACT</name>
<dbReference type="SUPFAM" id="SSF51556">
    <property type="entry name" value="Metallo-dependent hydrolases"/>
    <property type="match status" value="1"/>
</dbReference>
<dbReference type="RefSeq" id="WP_092225554.1">
    <property type="nucleotide sequence ID" value="NZ_FNJI01000035.1"/>
</dbReference>
<accession>A0A1H0USJ0</accession>
<dbReference type="GO" id="GO:0005737">
    <property type="term" value="C:cytoplasm"/>
    <property type="evidence" value="ECO:0007669"/>
    <property type="project" value="TreeGrafter"/>
</dbReference>
<dbReference type="PANTHER" id="PTHR43668">
    <property type="entry name" value="ALLANTOINASE"/>
    <property type="match status" value="1"/>
</dbReference>
<dbReference type="SUPFAM" id="SSF51338">
    <property type="entry name" value="Composite domain of metallo-dependent hydrolases"/>
    <property type="match status" value="1"/>
</dbReference>
<gene>
    <name evidence="2" type="ORF">SAMN05660330_03706</name>
</gene>
<dbReference type="InterPro" id="IPR011059">
    <property type="entry name" value="Metal-dep_hydrolase_composite"/>
</dbReference>
<protein>
    <submittedName>
        <fullName evidence="2">Allantoinase</fullName>
    </submittedName>
</protein>
<dbReference type="InterPro" id="IPR006680">
    <property type="entry name" value="Amidohydro-rel"/>
</dbReference>
<keyword evidence="3" id="KW-1185">Reference proteome</keyword>
<dbReference type="InterPro" id="IPR050138">
    <property type="entry name" value="DHOase/Allantoinase_Hydrolase"/>
</dbReference>
<dbReference type="Gene3D" id="3.20.20.140">
    <property type="entry name" value="Metal-dependent hydrolases"/>
    <property type="match status" value="1"/>
</dbReference>
<dbReference type="OrthoDB" id="9803027at2"/>